<name>A0ABY1P9W3_9RHOB</name>
<gene>
    <name evidence="1" type="ORF">SAMN06265373_1061</name>
</gene>
<dbReference type="Proteomes" id="UP001157961">
    <property type="component" value="Unassembled WGS sequence"/>
</dbReference>
<reference evidence="1 2" key="1">
    <citation type="submission" date="2017-05" db="EMBL/GenBank/DDBJ databases">
        <authorList>
            <person name="Varghese N."/>
            <person name="Submissions S."/>
        </authorList>
    </citation>
    <scope>NUCLEOTIDE SEQUENCE [LARGE SCALE GENOMIC DNA]</scope>
    <source>
        <strain evidence="1 2">DSM 29734</strain>
    </source>
</reference>
<accession>A0ABY1P9W3</accession>
<protein>
    <submittedName>
        <fullName evidence="1">Uncharacterized protein</fullName>
    </submittedName>
</protein>
<dbReference type="EMBL" id="FXTY01000006">
    <property type="protein sequence ID" value="SMP28200.1"/>
    <property type="molecule type" value="Genomic_DNA"/>
</dbReference>
<proteinExistence type="predicted"/>
<comment type="caution">
    <text evidence="1">The sequence shown here is derived from an EMBL/GenBank/DDBJ whole genome shotgun (WGS) entry which is preliminary data.</text>
</comment>
<keyword evidence="2" id="KW-1185">Reference proteome</keyword>
<evidence type="ECO:0000313" key="2">
    <source>
        <dbReference type="Proteomes" id="UP001157961"/>
    </source>
</evidence>
<organism evidence="1 2">
    <name type="scientific">Shimia sagamensis</name>
    <dbReference type="NCBI Taxonomy" id="1566352"/>
    <lineage>
        <taxon>Bacteria</taxon>
        <taxon>Pseudomonadati</taxon>
        <taxon>Pseudomonadota</taxon>
        <taxon>Alphaproteobacteria</taxon>
        <taxon>Rhodobacterales</taxon>
        <taxon>Roseobacteraceae</taxon>
    </lineage>
</organism>
<feature type="non-terminal residue" evidence="1">
    <location>
        <position position="1"/>
    </location>
</feature>
<evidence type="ECO:0000313" key="1">
    <source>
        <dbReference type="EMBL" id="SMP28200.1"/>
    </source>
</evidence>
<sequence>IHWGILGGRTVQWDRVGSSFTDVRISGWGGRKPCVSMKRIGFPEPTPKLGQLLGRNASEPWALWPVFVALTMEMDLKAPPAFTELFRPLFCLVIWIDDEERPRAVGFGSHC</sequence>